<dbReference type="Pfam" id="PF05380">
    <property type="entry name" value="Peptidase_A17"/>
    <property type="match status" value="1"/>
</dbReference>
<evidence type="ECO:0000313" key="2">
    <source>
        <dbReference type="EMBL" id="CAG9115465.1"/>
    </source>
</evidence>
<name>A0A8S4EIK7_PLUXY</name>
<dbReference type="InterPro" id="IPR043502">
    <property type="entry name" value="DNA/RNA_pol_sf"/>
</dbReference>
<evidence type="ECO:0000256" key="1">
    <source>
        <dbReference type="SAM" id="MobiDB-lite"/>
    </source>
</evidence>
<dbReference type="CDD" id="cd00303">
    <property type="entry name" value="retropepsin_like"/>
    <property type="match status" value="1"/>
</dbReference>
<dbReference type="Pfam" id="PF03564">
    <property type="entry name" value="DUF1759"/>
    <property type="match status" value="1"/>
</dbReference>
<dbReference type="InterPro" id="IPR005312">
    <property type="entry name" value="DUF1759"/>
</dbReference>
<comment type="caution">
    <text evidence="2">The sequence shown here is derived from an EMBL/GenBank/DDBJ whole genome shotgun (WGS) entry which is preliminary data.</text>
</comment>
<feature type="compositionally biased region" description="Polar residues" evidence="1">
    <location>
        <begin position="291"/>
        <end position="302"/>
    </location>
</feature>
<dbReference type="GO" id="GO:0071897">
    <property type="term" value="P:DNA biosynthetic process"/>
    <property type="evidence" value="ECO:0007669"/>
    <property type="project" value="UniProtKB-ARBA"/>
</dbReference>
<protein>
    <submittedName>
        <fullName evidence="2">(diamondback moth) hypothetical protein</fullName>
    </submittedName>
</protein>
<dbReference type="InterPro" id="IPR008042">
    <property type="entry name" value="Retrotrans_Pao"/>
</dbReference>
<dbReference type="InterPro" id="IPR021109">
    <property type="entry name" value="Peptidase_aspartic_dom_sf"/>
</dbReference>
<sequence length="1387" mass="156792">MEKLQELVSRRRYTKGNITRLYNFVSSDEDVANSTTEALLVKKNRALESFSSYEKCNVDILQLDEKDDEDVSVVEERFFHILATLDAECNKRNSQEPKPSAPSAPISKLKLPPINVPIFSGKFTEYIPFINLFNSVINDNESIDYVQKLYYLRAYLRDEPLQLIKNLPLTHESYKKALGLLDDRYNNRFRIINEHISTLLDLRPLTKSTATGLREFSSNVGQEIAALTNLDPNVKHWDAIILCILCRKLDLLTSRAYQMERDTAMDPTVEDLLKFIDKQALALENVGPACGQSQSPRHTSQQQHKEQRPASTGKPVAYTAAQEASCLLCKSNHKLYLCKSFQLMPATKRVQFAEEKGICNVCLGTHSGKCRFHFRCAECKQKHHTLLHCDNDKVEGPQAAASPASLAANKKMTTNSVLLPTAQVKLLARDGTEMNFKALLDSGSQLSFISERAVQLLDLKPLQSNINIVGIVNTQASVKRCVPVDIHSLVNPFKLSTTCHVVERITCELPQRKFDISDFVIPPYVRLADKDFNIPSQIDLLMGADCFFQAMLPPESTIYESAAPSSGAQPSAPGARHPQLINTQFGYVIGGSLPSQVCNKVAVFKCTCESDINENLTNFWKSESVPEIYNEKSSEQELCEYVFQKTVQLKDDCFEVALPLKLPLEDVNDALGDSFHFALKRFLNLEKKLHKDPNLFIEYQKFIHDYINLNHGHFVDIESYQLSKDAVYFLPHHAVLKPDSKTTKLRTVFDASMKTNKKVSLNDLLLNGPTVQRDLFDILLLFRFGNYTFTTDIKQMFRNIRVIPEHTSLQNILWRDSPDETIKCIRLDRVSYGLKSSSYLATRCLKELAMHNERELPLASFILNNCTYVDDVLFSNSDLDLIVEAKSQLQQLLKKGSFKLHKWSANDSRILEDIPSTERHFDELEFQNDNCSIKTLGLQLIVHQDKFKIVSPESCDADNITKREILAYIGKFYDPMGFVGPIVVQAKSIMQKLWSSKSDWDSTPDDNIKSEWTEFLSSLAKMDPIYINRNVQFSDSDTVELIGFSDASSSTAYGCCVYLRVTDNEGKVHMHLLCSKSRINPLQNKNLTVPRLELNAALLLSVLIAKVTNTLKLKLKISRIYLFTDSQIVLAWLRTEVMKLTAYVANRVKAITNNTADCQWLYVNTKENPADYISRGISPHELSGCDMWWHGPRFMHDSKYKFDENIELPAELPESRASAAISSNVGSAARPVTDILQDNLGILRVGGRLHHASIPYAQKHQAILPRESQKATASKQLMGSLPAGRVTALSRPFEKVGVDFAGPINVKLSRVRRSVIGRAQRHAVGRVTILTMSTRQRRRVRETASVHFYSEHRDAAHAATPDATRGANRRPRPTHYAIRSSTNYLTT</sequence>
<dbReference type="Proteomes" id="UP000653454">
    <property type="component" value="Unassembled WGS sequence"/>
</dbReference>
<dbReference type="Gene3D" id="2.40.70.10">
    <property type="entry name" value="Acid Proteases"/>
    <property type="match status" value="1"/>
</dbReference>
<dbReference type="PANTHER" id="PTHR47331">
    <property type="entry name" value="PHD-TYPE DOMAIN-CONTAINING PROTEIN"/>
    <property type="match status" value="1"/>
</dbReference>
<feature type="region of interest" description="Disordered" evidence="1">
    <location>
        <begin position="1353"/>
        <end position="1387"/>
    </location>
</feature>
<gene>
    <name evidence="2" type="ORF">PLXY2_LOCUS5714</name>
</gene>
<reference evidence="2" key="1">
    <citation type="submission" date="2020-11" db="EMBL/GenBank/DDBJ databases">
        <authorList>
            <person name="Whiteford S."/>
        </authorList>
    </citation>
    <scope>NUCLEOTIDE SEQUENCE</scope>
</reference>
<dbReference type="EMBL" id="CAJHNJ030000017">
    <property type="protein sequence ID" value="CAG9115465.1"/>
    <property type="molecule type" value="Genomic_DNA"/>
</dbReference>
<accession>A0A8S4EIK7</accession>
<proteinExistence type="predicted"/>
<keyword evidence="3" id="KW-1185">Reference proteome</keyword>
<dbReference type="SUPFAM" id="SSF56672">
    <property type="entry name" value="DNA/RNA polymerases"/>
    <property type="match status" value="1"/>
</dbReference>
<evidence type="ECO:0000313" key="3">
    <source>
        <dbReference type="Proteomes" id="UP000653454"/>
    </source>
</evidence>
<feature type="region of interest" description="Disordered" evidence="1">
    <location>
        <begin position="288"/>
        <end position="314"/>
    </location>
</feature>
<organism evidence="2 3">
    <name type="scientific">Plutella xylostella</name>
    <name type="common">Diamondback moth</name>
    <name type="synonym">Plutella maculipennis</name>
    <dbReference type="NCBI Taxonomy" id="51655"/>
    <lineage>
        <taxon>Eukaryota</taxon>
        <taxon>Metazoa</taxon>
        <taxon>Ecdysozoa</taxon>
        <taxon>Arthropoda</taxon>
        <taxon>Hexapoda</taxon>
        <taxon>Insecta</taxon>
        <taxon>Pterygota</taxon>
        <taxon>Neoptera</taxon>
        <taxon>Endopterygota</taxon>
        <taxon>Lepidoptera</taxon>
        <taxon>Glossata</taxon>
        <taxon>Ditrysia</taxon>
        <taxon>Yponomeutoidea</taxon>
        <taxon>Plutellidae</taxon>
        <taxon>Plutella</taxon>
    </lineage>
</organism>